<dbReference type="InterPro" id="IPR012318">
    <property type="entry name" value="HTH_CRP"/>
</dbReference>
<dbReference type="EMBL" id="JACKXD010000002">
    <property type="protein sequence ID" value="MBB6645785.1"/>
    <property type="molecule type" value="Genomic_DNA"/>
</dbReference>
<dbReference type="PANTHER" id="PTHR43704">
    <property type="entry name" value="BSR5907 PROTEIN"/>
    <property type="match status" value="1"/>
</dbReference>
<dbReference type="InterPro" id="IPR036390">
    <property type="entry name" value="WH_DNA-bd_sf"/>
</dbReference>
<evidence type="ECO:0000256" key="1">
    <source>
        <dbReference type="SAM" id="MobiDB-lite"/>
    </source>
</evidence>
<reference evidence="3 4" key="1">
    <citation type="submission" date="2020-08" db="EMBL/GenBank/DDBJ databases">
        <authorList>
            <person name="Seo M.-J."/>
        </authorList>
    </citation>
    <scope>NUCLEOTIDE SEQUENCE [LARGE SCALE GENOMIC DNA]</scope>
    <source>
        <strain evidence="3 4">MBLA0160</strain>
    </source>
</reference>
<organism evidence="3 4">
    <name type="scientific">Halobellus ruber</name>
    <dbReference type="NCBI Taxonomy" id="2761102"/>
    <lineage>
        <taxon>Archaea</taxon>
        <taxon>Methanobacteriati</taxon>
        <taxon>Methanobacteriota</taxon>
        <taxon>Stenosarchaea group</taxon>
        <taxon>Halobacteria</taxon>
        <taxon>Halobacteriales</taxon>
        <taxon>Haloferacaceae</taxon>
        <taxon>Halobellus</taxon>
    </lineage>
</organism>
<comment type="caution">
    <text evidence="3">The sequence shown here is derived from an EMBL/GenBank/DDBJ whole genome shotgun (WGS) entry which is preliminary data.</text>
</comment>
<evidence type="ECO:0000313" key="3">
    <source>
        <dbReference type="EMBL" id="MBB6645785.1"/>
    </source>
</evidence>
<dbReference type="AlphaFoldDB" id="A0A7J9SFP2"/>
<feature type="domain" description="HTH crp-type" evidence="2">
    <location>
        <begin position="19"/>
        <end position="68"/>
    </location>
</feature>
<dbReference type="CDD" id="cd00092">
    <property type="entry name" value="HTH_CRP"/>
    <property type="match status" value="1"/>
</dbReference>
<feature type="compositionally biased region" description="Low complexity" evidence="1">
    <location>
        <begin position="276"/>
        <end position="292"/>
    </location>
</feature>
<accession>A0A7J9SFP2</accession>
<dbReference type="Pfam" id="PF25211">
    <property type="entry name" value="DUF7839"/>
    <property type="match status" value="1"/>
</dbReference>
<dbReference type="SUPFAM" id="SSF46785">
    <property type="entry name" value="Winged helix' DNA-binding domain"/>
    <property type="match status" value="1"/>
</dbReference>
<dbReference type="InterPro" id="IPR012015">
    <property type="entry name" value="UCP_HTH_arc"/>
</dbReference>
<dbReference type="Proteomes" id="UP000546257">
    <property type="component" value="Unassembled WGS sequence"/>
</dbReference>
<proteinExistence type="predicted"/>
<dbReference type="GO" id="GO:0003677">
    <property type="term" value="F:DNA binding"/>
    <property type="evidence" value="ECO:0007669"/>
    <property type="project" value="InterPro"/>
</dbReference>
<protein>
    <submittedName>
        <fullName evidence="3">MarR family transcriptional regulator</fullName>
    </submittedName>
</protein>
<dbReference type="InterPro" id="IPR057161">
    <property type="entry name" value="DUF7839"/>
</dbReference>
<dbReference type="PIRSF" id="PIRSF004955">
    <property type="entry name" value="HTH_arch"/>
    <property type="match status" value="1"/>
</dbReference>
<evidence type="ECO:0000313" key="4">
    <source>
        <dbReference type="Proteomes" id="UP000546257"/>
    </source>
</evidence>
<dbReference type="PANTHER" id="PTHR43704:SF2">
    <property type="entry name" value="HTH CRP-TYPE DOMAIN-CONTAINING PROTEIN"/>
    <property type="match status" value="1"/>
</dbReference>
<feature type="region of interest" description="Disordered" evidence="1">
    <location>
        <begin position="268"/>
        <end position="292"/>
    </location>
</feature>
<dbReference type="InterPro" id="IPR000835">
    <property type="entry name" value="HTH_MarR-typ"/>
</dbReference>
<dbReference type="Gene3D" id="1.10.10.10">
    <property type="entry name" value="Winged helix-like DNA-binding domain superfamily/Winged helix DNA-binding domain"/>
    <property type="match status" value="1"/>
</dbReference>
<gene>
    <name evidence="3" type="ORF">H5V44_05705</name>
</gene>
<dbReference type="Pfam" id="PF12802">
    <property type="entry name" value="MarR_2"/>
    <property type="match status" value="1"/>
</dbReference>
<name>A0A7J9SFP2_9EURY</name>
<dbReference type="InterPro" id="IPR036388">
    <property type="entry name" value="WH-like_DNA-bd_sf"/>
</dbReference>
<keyword evidence="4" id="KW-1185">Reference proteome</keyword>
<evidence type="ECO:0000259" key="2">
    <source>
        <dbReference type="SMART" id="SM00419"/>
    </source>
</evidence>
<dbReference type="RefSeq" id="WP_185192157.1">
    <property type="nucleotide sequence ID" value="NZ_JACKXD010000002.1"/>
</dbReference>
<sequence length="292" mass="29591">MTGALEDKRTATRFRILVEIADRQPAVSQGEIADAVGVTSQAVSEYIRELVADGYVDKEARSRYRVTKEGVDWLFQEAKGLRRFAEHVTEDVLESVQEDAAIATAAIEAGETVTLSLRDGLLHATPDDTGPATGVATTSADAGEDVSVTGFEGVIEIDPGRVTVVQVPSARAGGSRAVPAAGLQNVCADASVVVAAGVEAVLSLRDAGIEPETTFAAGEVAAEAAARGVDAVVVATADAVGRVTDALRDGDVLYEVTEAGAAVGVDFGAETGGDGSSTSDGADAGDGAADDA</sequence>
<dbReference type="SMART" id="SM00419">
    <property type="entry name" value="HTH_CRP"/>
    <property type="match status" value="1"/>
</dbReference>
<dbReference type="GO" id="GO:0003700">
    <property type="term" value="F:DNA-binding transcription factor activity"/>
    <property type="evidence" value="ECO:0007669"/>
    <property type="project" value="InterPro"/>
</dbReference>